<dbReference type="AlphaFoldDB" id="A0A286UIE3"/>
<accession>A0A286UIE3</accession>
<reference evidence="2 3" key="1">
    <citation type="journal article" date="2017" name="Mol. Ecol.">
        <title>Comparative and population genomic landscape of Phellinus noxius: A hypervariable fungus causing root rot in trees.</title>
        <authorList>
            <person name="Chung C.L."/>
            <person name="Lee T.J."/>
            <person name="Akiba M."/>
            <person name="Lee H.H."/>
            <person name="Kuo T.H."/>
            <person name="Liu D."/>
            <person name="Ke H.M."/>
            <person name="Yokoi T."/>
            <person name="Roa M.B."/>
            <person name="Lu M.J."/>
            <person name="Chang Y.Y."/>
            <person name="Ann P.J."/>
            <person name="Tsai J.N."/>
            <person name="Chen C.Y."/>
            <person name="Tzean S.S."/>
            <person name="Ota Y."/>
            <person name="Hattori T."/>
            <person name="Sahashi N."/>
            <person name="Liou R.F."/>
            <person name="Kikuchi T."/>
            <person name="Tsai I.J."/>
        </authorList>
    </citation>
    <scope>NUCLEOTIDE SEQUENCE [LARGE SCALE GENOMIC DNA]</scope>
    <source>
        <strain evidence="2 3">FFPRI411160</strain>
    </source>
</reference>
<dbReference type="InParanoid" id="A0A286UIE3"/>
<evidence type="ECO:0000256" key="1">
    <source>
        <dbReference type="SAM" id="Phobius"/>
    </source>
</evidence>
<evidence type="ECO:0000313" key="2">
    <source>
        <dbReference type="EMBL" id="PAV19225.1"/>
    </source>
</evidence>
<organism evidence="2 3">
    <name type="scientific">Pyrrhoderma noxium</name>
    <dbReference type="NCBI Taxonomy" id="2282107"/>
    <lineage>
        <taxon>Eukaryota</taxon>
        <taxon>Fungi</taxon>
        <taxon>Dikarya</taxon>
        <taxon>Basidiomycota</taxon>
        <taxon>Agaricomycotina</taxon>
        <taxon>Agaricomycetes</taxon>
        <taxon>Hymenochaetales</taxon>
        <taxon>Hymenochaetaceae</taxon>
        <taxon>Pyrrhoderma</taxon>
    </lineage>
</organism>
<gene>
    <name evidence="2" type="ORF">PNOK_0415800</name>
</gene>
<protein>
    <submittedName>
        <fullName evidence="2">Uncharacterized protein</fullName>
    </submittedName>
</protein>
<name>A0A286UIE3_9AGAM</name>
<evidence type="ECO:0000313" key="3">
    <source>
        <dbReference type="Proteomes" id="UP000217199"/>
    </source>
</evidence>
<keyword evidence="1" id="KW-0472">Membrane</keyword>
<feature type="transmembrane region" description="Helical" evidence="1">
    <location>
        <begin position="6"/>
        <end position="24"/>
    </location>
</feature>
<proteinExistence type="predicted"/>
<keyword evidence="1" id="KW-1133">Transmembrane helix</keyword>
<keyword evidence="3" id="KW-1185">Reference proteome</keyword>
<dbReference type="EMBL" id="NBII01000004">
    <property type="protein sequence ID" value="PAV19225.1"/>
    <property type="molecule type" value="Genomic_DNA"/>
</dbReference>
<dbReference type="Proteomes" id="UP000217199">
    <property type="component" value="Unassembled WGS sequence"/>
</dbReference>
<comment type="caution">
    <text evidence="2">The sequence shown here is derived from an EMBL/GenBank/DDBJ whole genome shotgun (WGS) entry which is preliminary data.</text>
</comment>
<keyword evidence="1" id="KW-0812">Transmembrane</keyword>
<dbReference type="OrthoDB" id="3267855at2759"/>
<sequence>MFKQGLIYFCLTSIFTISAVVLNFKAQSGSFFQRLPNALTLPFLLNLKEWKDKDVVYDSMVDSSGRSEIPRSISMTFAERLDDFVVREFDDLPVHSVPSFEELEI</sequence>